<name>A0A9N9Q0Y6_9HELO</name>
<dbReference type="EMBL" id="CAJVRM010000140">
    <property type="protein sequence ID" value="CAG8975510.1"/>
    <property type="molecule type" value="Genomic_DNA"/>
</dbReference>
<protein>
    <submittedName>
        <fullName evidence="1">Uncharacterized protein</fullName>
    </submittedName>
</protein>
<accession>A0A9N9Q0Y6</accession>
<sequence length="69" mass="7915">MKVMLSTLLESYGVRKDKTSDGIDIDVEAKKWCEEFGEESGKDIEKRARDAMPDYEFLKNHTGNTNETL</sequence>
<organism evidence="1 2">
    <name type="scientific">Hymenoscyphus albidus</name>
    <dbReference type="NCBI Taxonomy" id="595503"/>
    <lineage>
        <taxon>Eukaryota</taxon>
        <taxon>Fungi</taxon>
        <taxon>Dikarya</taxon>
        <taxon>Ascomycota</taxon>
        <taxon>Pezizomycotina</taxon>
        <taxon>Leotiomycetes</taxon>
        <taxon>Helotiales</taxon>
        <taxon>Helotiaceae</taxon>
        <taxon>Hymenoscyphus</taxon>
    </lineage>
</organism>
<keyword evidence="2" id="KW-1185">Reference proteome</keyword>
<dbReference type="Proteomes" id="UP000701801">
    <property type="component" value="Unassembled WGS sequence"/>
</dbReference>
<proteinExistence type="predicted"/>
<reference evidence="1" key="1">
    <citation type="submission" date="2021-07" db="EMBL/GenBank/DDBJ databases">
        <authorList>
            <person name="Durling M."/>
        </authorList>
    </citation>
    <scope>NUCLEOTIDE SEQUENCE</scope>
</reference>
<evidence type="ECO:0000313" key="1">
    <source>
        <dbReference type="EMBL" id="CAG8975510.1"/>
    </source>
</evidence>
<dbReference type="OrthoDB" id="3650366at2759"/>
<dbReference type="AlphaFoldDB" id="A0A9N9Q0Y6"/>
<gene>
    <name evidence="1" type="ORF">HYALB_00012286</name>
</gene>
<evidence type="ECO:0000313" key="2">
    <source>
        <dbReference type="Proteomes" id="UP000701801"/>
    </source>
</evidence>
<comment type="caution">
    <text evidence="1">The sequence shown here is derived from an EMBL/GenBank/DDBJ whole genome shotgun (WGS) entry which is preliminary data.</text>
</comment>